<feature type="transmembrane region" description="Helical" evidence="1">
    <location>
        <begin position="49"/>
        <end position="66"/>
    </location>
</feature>
<evidence type="ECO:0000313" key="3">
    <source>
        <dbReference type="Proteomes" id="UP001065593"/>
    </source>
</evidence>
<protein>
    <submittedName>
        <fullName evidence="2">Uncharacterized protein</fullName>
    </submittedName>
</protein>
<accession>A0ABQ5NMN2</accession>
<comment type="caution">
    <text evidence="2">The sequence shown here is derived from an EMBL/GenBank/DDBJ whole genome shotgun (WGS) entry which is preliminary data.</text>
</comment>
<keyword evidence="1" id="KW-0472">Membrane</keyword>
<dbReference type="Pfam" id="PF17428">
    <property type="entry name" value="DUF5412"/>
    <property type="match status" value="1"/>
</dbReference>
<gene>
    <name evidence="2" type="ORF">LYSBPC_27320</name>
</gene>
<dbReference type="InterPro" id="IPR035406">
    <property type="entry name" value="DUF5412"/>
</dbReference>
<keyword evidence="3" id="KW-1185">Reference proteome</keyword>
<keyword evidence="1" id="KW-1133">Transmembrane helix</keyword>
<keyword evidence="1" id="KW-0812">Transmembrane</keyword>
<dbReference type="EMBL" id="BRZA01000003">
    <property type="protein sequence ID" value="GLC89605.1"/>
    <property type="molecule type" value="Genomic_DNA"/>
</dbReference>
<dbReference type="Proteomes" id="UP001065593">
    <property type="component" value="Unassembled WGS sequence"/>
</dbReference>
<reference evidence="2" key="1">
    <citation type="submission" date="2022-08" db="EMBL/GenBank/DDBJ databases">
        <title>Draft genome sequence of Lysinibacillus sp. strain KH24.</title>
        <authorList>
            <person name="Kanbe H."/>
            <person name="Itoh H."/>
        </authorList>
    </citation>
    <scope>NUCLEOTIDE SEQUENCE</scope>
    <source>
        <strain evidence="2">KH24</strain>
    </source>
</reference>
<evidence type="ECO:0000256" key="1">
    <source>
        <dbReference type="SAM" id="Phobius"/>
    </source>
</evidence>
<dbReference type="RefSeq" id="WP_264989424.1">
    <property type="nucleotide sequence ID" value="NZ_BRZA01000003.1"/>
</dbReference>
<feature type="transmembrane region" description="Helical" evidence="1">
    <location>
        <begin position="6"/>
        <end position="29"/>
    </location>
</feature>
<name>A0ABQ5NMN2_9BACI</name>
<proteinExistence type="predicted"/>
<evidence type="ECO:0000313" key="2">
    <source>
        <dbReference type="EMBL" id="GLC89605.1"/>
    </source>
</evidence>
<sequence length="157" mass="18436">MNNTLFNVLMLAGIFFMLLTILLAGIFIIRMILRAIRRDKTFPKRHFQILSIGGILSVVFLLNWLYNPYFLPKGFLDDSKIIAYGDNEARIYHYTGFIPYKNVRVEIYNKNTHDARTIYYNYVNGPLGIAWLDEVKIQIEGKVLDIRKDTYDFRKDG</sequence>
<organism evidence="2 3">
    <name type="scientific">Lysinibacillus piscis</name>
    <dbReference type="NCBI Taxonomy" id="2518931"/>
    <lineage>
        <taxon>Bacteria</taxon>
        <taxon>Bacillati</taxon>
        <taxon>Bacillota</taxon>
        <taxon>Bacilli</taxon>
        <taxon>Bacillales</taxon>
        <taxon>Bacillaceae</taxon>
        <taxon>Lysinibacillus</taxon>
    </lineage>
</organism>